<dbReference type="PANTHER" id="PTHR43480">
    <property type="entry name" value="ACYL-[ACYL-CARRIER-PROTEIN]--UDP-N-ACETYLGLUCOSAMINE O-ACYLTRANSFERASE"/>
    <property type="match status" value="1"/>
</dbReference>
<reference evidence="8" key="1">
    <citation type="submission" date="2016-10" db="EMBL/GenBank/DDBJ databases">
        <title>Sequence of Gallionella enrichment culture.</title>
        <authorList>
            <person name="Poehlein A."/>
            <person name="Muehling M."/>
            <person name="Daniel R."/>
        </authorList>
    </citation>
    <scope>NUCLEOTIDE SEQUENCE</scope>
</reference>
<dbReference type="InterPro" id="IPR011004">
    <property type="entry name" value="Trimer_LpxA-like_sf"/>
</dbReference>
<dbReference type="InterPro" id="IPR029098">
    <property type="entry name" value="Acetyltransf_C"/>
</dbReference>
<name>A0A1J5R4S4_9ZZZZ</name>
<sequence length="266" mass="28014">MPQINPTAIVAPGAQIADSAEIGPYCIVGPQVVLGAGVRLISHVAVDGITTIGEGTVVYPFASLGSRPQDLKYHGEPSRLEIGANNQIRENVTMNPGTEGGGMLTKVGDNCLFMVGSHVAHDCVVGDNAILANNATLAGHVSVGDFAVLGGLCAVHQFVRIGRHVMVGGMTGVENDVIPYGAVTGNRAHLSGLNLVGIKRRGYGRDDIHALRNAYRLLFAPEGTLAERLEEVADQFKAVAPVMEIVDFIRDDSSRSICQPKLENVG</sequence>
<dbReference type="Gene3D" id="2.160.10.10">
    <property type="entry name" value="Hexapeptide repeat proteins"/>
    <property type="match status" value="1"/>
</dbReference>
<dbReference type="PANTHER" id="PTHR43480:SF1">
    <property type="entry name" value="ACYL-[ACYL-CARRIER-PROTEIN]--UDP-N-ACETYLGLUCOSAMINE O-ACYLTRANSFERASE, MITOCHONDRIAL-RELATED"/>
    <property type="match status" value="1"/>
</dbReference>
<dbReference type="PROSITE" id="PS00101">
    <property type="entry name" value="HEXAPEP_TRANSFERASES"/>
    <property type="match status" value="1"/>
</dbReference>
<dbReference type="CDD" id="cd03351">
    <property type="entry name" value="LbH_UDP-GlcNAc_AT"/>
    <property type="match status" value="1"/>
</dbReference>
<evidence type="ECO:0000259" key="7">
    <source>
        <dbReference type="Pfam" id="PF13720"/>
    </source>
</evidence>
<evidence type="ECO:0000256" key="2">
    <source>
        <dbReference type="ARBA" id="ARBA00022516"/>
    </source>
</evidence>
<dbReference type="EC" id="2.3.1.129" evidence="8"/>
<evidence type="ECO:0000256" key="3">
    <source>
        <dbReference type="ARBA" id="ARBA00022556"/>
    </source>
</evidence>
<dbReference type="Pfam" id="PF13720">
    <property type="entry name" value="Acetyltransf_11"/>
    <property type="match status" value="1"/>
</dbReference>
<dbReference type="GO" id="GO:0016020">
    <property type="term" value="C:membrane"/>
    <property type="evidence" value="ECO:0007669"/>
    <property type="project" value="GOC"/>
</dbReference>
<dbReference type="InterPro" id="IPR010137">
    <property type="entry name" value="Lipid_A_LpxA"/>
</dbReference>
<dbReference type="InterPro" id="IPR037157">
    <property type="entry name" value="Acetyltransf_C_sf"/>
</dbReference>
<evidence type="ECO:0000256" key="1">
    <source>
        <dbReference type="ARBA" id="ARBA00022490"/>
    </source>
</evidence>
<evidence type="ECO:0000256" key="4">
    <source>
        <dbReference type="ARBA" id="ARBA00022679"/>
    </source>
</evidence>
<gene>
    <name evidence="8" type="primary">lpxA_10</name>
    <name evidence="8" type="ORF">GALL_271870</name>
</gene>
<keyword evidence="4 8" id="KW-0808">Transferase</keyword>
<evidence type="ECO:0000313" key="8">
    <source>
        <dbReference type="EMBL" id="OIQ90913.1"/>
    </source>
</evidence>
<dbReference type="NCBIfam" id="NF003657">
    <property type="entry name" value="PRK05289.1"/>
    <property type="match status" value="1"/>
</dbReference>
<accession>A0A1J5R4S4</accession>
<dbReference type="InterPro" id="IPR018357">
    <property type="entry name" value="Hexapep_transf_CS"/>
</dbReference>
<keyword evidence="2" id="KW-0444">Lipid biosynthesis</keyword>
<dbReference type="GO" id="GO:0008780">
    <property type="term" value="F:acyl-[acyl-carrier-protein]-UDP-N-acetylglucosamine O-acyltransferase activity"/>
    <property type="evidence" value="ECO:0007669"/>
    <property type="project" value="UniProtKB-EC"/>
</dbReference>
<evidence type="ECO:0000256" key="5">
    <source>
        <dbReference type="ARBA" id="ARBA00023098"/>
    </source>
</evidence>
<dbReference type="HAMAP" id="MF_00387">
    <property type="entry name" value="LpxA"/>
    <property type="match status" value="1"/>
</dbReference>
<dbReference type="Gene3D" id="1.20.1180.10">
    <property type="entry name" value="Udp N-acetylglucosamine O-acyltransferase, C-terminal domain"/>
    <property type="match status" value="1"/>
</dbReference>
<keyword evidence="3" id="KW-0441">Lipid A biosynthesis</keyword>
<dbReference type="GO" id="GO:0009245">
    <property type="term" value="P:lipid A biosynthetic process"/>
    <property type="evidence" value="ECO:0007669"/>
    <property type="project" value="UniProtKB-KW"/>
</dbReference>
<dbReference type="SUPFAM" id="SSF51161">
    <property type="entry name" value="Trimeric LpxA-like enzymes"/>
    <property type="match status" value="1"/>
</dbReference>
<evidence type="ECO:0000256" key="6">
    <source>
        <dbReference type="ARBA" id="ARBA00023315"/>
    </source>
</evidence>
<organism evidence="8">
    <name type="scientific">mine drainage metagenome</name>
    <dbReference type="NCBI Taxonomy" id="410659"/>
    <lineage>
        <taxon>unclassified sequences</taxon>
        <taxon>metagenomes</taxon>
        <taxon>ecological metagenomes</taxon>
    </lineage>
</organism>
<feature type="domain" description="UDP N-acetylglucosamine O-acyltransferase C-terminal" evidence="7">
    <location>
        <begin position="176"/>
        <end position="258"/>
    </location>
</feature>
<dbReference type="NCBIfam" id="TIGR01852">
    <property type="entry name" value="lipid_A_lpxA"/>
    <property type="match status" value="1"/>
</dbReference>
<keyword evidence="5" id="KW-0443">Lipid metabolism</keyword>
<keyword evidence="6 8" id="KW-0012">Acyltransferase</keyword>
<proteinExistence type="inferred from homology"/>
<protein>
    <submittedName>
        <fullName evidence="8">Acyl-[acyl-carrier-protein]--UDP-N-acetylglucosamine O-acyltransferase</fullName>
        <ecNumber evidence="8">2.3.1.129</ecNumber>
    </submittedName>
</protein>
<comment type="caution">
    <text evidence="8">The sequence shown here is derived from an EMBL/GenBank/DDBJ whole genome shotgun (WGS) entry which is preliminary data.</text>
</comment>
<keyword evidence="1" id="KW-0963">Cytoplasm</keyword>
<dbReference type="PIRSF" id="PIRSF000456">
    <property type="entry name" value="UDP-GlcNAc_acltr"/>
    <property type="match status" value="1"/>
</dbReference>
<dbReference type="Pfam" id="PF00132">
    <property type="entry name" value="Hexapep"/>
    <property type="match status" value="1"/>
</dbReference>
<dbReference type="InterPro" id="IPR001451">
    <property type="entry name" value="Hexapep"/>
</dbReference>
<dbReference type="AlphaFoldDB" id="A0A1J5R4S4"/>
<dbReference type="EMBL" id="MLJW01000276">
    <property type="protein sequence ID" value="OIQ90913.1"/>
    <property type="molecule type" value="Genomic_DNA"/>
</dbReference>